<gene>
    <name evidence="1" type="ORF">LEP1GSC016_3659</name>
</gene>
<dbReference type="AlphaFoldDB" id="M6BUP4"/>
<name>M6BUP4_LEPBO</name>
<organism evidence="1 2">
    <name type="scientific">Leptospira borgpetersenii serovar Hardjo-bovis str. Sponselee</name>
    <dbReference type="NCBI Taxonomy" id="1303729"/>
    <lineage>
        <taxon>Bacteria</taxon>
        <taxon>Pseudomonadati</taxon>
        <taxon>Spirochaetota</taxon>
        <taxon>Spirochaetia</taxon>
        <taxon>Leptospirales</taxon>
        <taxon>Leptospiraceae</taxon>
        <taxon>Leptospira</taxon>
    </lineage>
</organism>
<proteinExistence type="predicted"/>
<evidence type="ECO:0000313" key="1">
    <source>
        <dbReference type="EMBL" id="EMJ82261.1"/>
    </source>
</evidence>
<dbReference type="Proteomes" id="UP000011873">
    <property type="component" value="Unassembled WGS sequence"/>
</dbReference>
<sequence>MLRTQVAFAFSAKKTKRVSSISGFPRKNLDHLKPNSFLVLGCP</sequence>
<dbReference type="EMBL" id="ANMU01000068">
    <property type="protein sequence ID" value="EMJ82261.1"/>
    <property type="molecule type" value="Genomic_DNA"/>
</dbReference>
<dbReference type="PATRIC" id="fig|1218567.3.peg.1709"/>
<reference evidence="1 2" key="1">
    <citation type="submission" date="2013-01" db="EMBL/GenBank/DDBJ databases">
        <authorList>
            <person name="Harkins D.M."/>
            <person name="Durkin A.S."/>
            <person name="Brinkac L.M."/>
            <person name="Haft D.H."/>
            <person name="Selengut J.D."/>
            <person name="Sanka R."/>
            <person name="DePew J."/>
            <person name="Purushe J."/>
            <person name="Galloway R.L."/>
            <person name="Vinetz J.M."/>
            <person name="Sutton G.G."/>
            <person name="Nierman W.C."/>
            <person name="Fouts D.E."/>
        </authorList>
    </citation>
    <scope>NUCLEOTIDE SEQUENCE [LARGE SCALE GENOMIC DNA]</scope>
    <source>
        <strain evidence="1 2">Sponselee CDC</strain>
    </source>
</reference>
<accession>M6BUP4</accession>
<evidence type="ECO:0000313" key="2">
    <source>
        <dbReference type="Proteomes" id="UP000011873"/>
    </source>
</evidence>
<comment type="caution">
    <text evidence="1">The sequence shown here is derived from an EMBL/GenBank/DDBJ whole genome shotgun (WGS) entry which is preliminary data.</text>
</comment>
<protein>
    <submittedName>
        <fullName evidence="1">Uncharacterized protein</fullName>
    </submittedName>
</protein>